<accession>A0A972G1D0</accession>
<dbReference type="InterPro" id="IPR026881">
    <property type="entry name" value="WYL_dom"/>
</dbReference>
<evidence type="ECO:0000259" key="2">
    <source>
        <dbReference type="Pfam" id="PF26107"/>
    </source>
</evidence>
<organism evidence="4 5">
    <name type="scientific">Shewanella salipaludis</name>
    <dbReference type="NCBI Taxonomy" id="2723052"/>
    <lineage>
        <taxon>Bacteria</taxon>
        <taxon>Pseudomonadati</taxon>
        <taxon>Pseudomonadota</taxon>
        <taxon>Gammaproteobacteria</taxon>
        <taxon>Alteromonadales</taxon>
        <taxon>Shewanellaceae</taxon>
        <taxon>Shewanella</taxon>
    </lineage>
</organism>
<dbReference type="AlphaFoldDB" id="A0A972G1D0"/>
<dbReference type="EMBL" id="JAAXYH010000007">
    <property type="protein sequence ID" value="NMH65731.1"/>
    <property type="molecule type" value="Genomic_DNA"/>
</dbReference>
<dbReference type="InterPro" id="IPR059020">
    <property type="entry name" value="CapW_CTD"/>
</dbReference>
<reference evidence="4" key="1">
    <citation type="submission" date="2020-04" db="EMBL/GenBank/DDBJ databases">
        <title>Description of Shewanella salipaludis sp. nov., isolated from a salt marsh.</title>
        <authorList>
            <person name="Park S."/>
            <person name="Yoon J.-H."/>
        </authorList>
    </citation>
    <scope>NUCLEOTIDE SEQUENCE</scope>
    <source>
        <strain evidence="4">SHSM-M6</strain>
    </source>
</reference>
<gene>
    <name evidence="4" type="ORF">HC757_11190</name>
</gene>
<keyword evidence="5" id="KW-1185">Reference proteome</keyword>
<sequence length="279" mass="31610">MDRVAKDNLSQRLLFIELLAWWEGAVSNKQLMTQFGVSRQQAYQDLKTYAERHPHNLVRSNAGFAPTASFIPYFISTDVNHYLHWFAGGQLYIDNPATPAGVSELRLPPRTVSAEVIRALVQGIRRQKRVEVDYVSLSNPENDGRIFHPHTFVNTGLRWHVRGYCEKSQGYRDLVLSRFRGAADVLDDSPHGMAGDNAWQTRITLILQPDPRLSAAKQAVLANDYRMEGGQLVLNTRAALANYLLHELQVNTKMLDGTPEAQQLVLVNRDDIKQWLFSG</sequence>
<feature type="domain" description="DNA-binding transcriptional repressor CapW winged helix-turn-helix" evidence="3">
    <location>
        <begin position="8"/>
        <end position="87"/>
    </location>
</feature>
<dbReference type="Pfam" id="PF13280">
    <property type="entry name" value="WYL"/>
    <property type="match status" value="1"/>
</dbReference>
<feature type="domain" description="WYL" evidence="1">
    <location>
        <begin position="115"/>
        <end position="182"/>
    </location>
</feature>
<name>A0A972G1D0_9GAMM</name>
<comment type="caution">
    <text evidence="4">The sequence shown here is derived from an EMBL/GenBank/DDBJ whole genome shotgun (WGS) entry which is preliminary data.</text>
</comment>
<evidence type="ECO:0000313" key="4">
    <source>
        <dbReference type="EMBL" id="NMH65731.1"/>
    </source>
</evidence>
<evidence type="ECO:0000313" key="5">
    <source>
        <dbReference type="Proteomes" id="UP000737113"/>
    </source>
</evidence>
<dbReference type="InterPro" id="IPR051534">
    <property type="entry name" value="CBASS_pafABC_assoc_protein"/>
</dbReference>
<dbReference type="Pfam" id="PF26107">
    <property type="entry name" value="BrxR_CTD"/>
    <property type="match status" value="1"/>
</dbReference>
<dbReference type="PIRSF" id="PIRSF015558">
    <property type="entry name" value="Txn_reg_DeoR_prd"/>
    <property type="match status" value="1"/>
</dbReference>
<dbReference type="InterPro" id="IPR016634">
    <property type="entry name" value="CapW-like"/>
</dbReference>
<dbReference type="Pfam" id="PF26109">
    <property type="entry name" value="WHD_BrxR"/>
    <property type="match status" value="1"/>
</dbReference>
<dbReference type="PROSITE" id="PS52050">
    <property type="entry name" value="WYL"/>
    <property type="match status" value="1"/>
</dbReference>
<evidence type="ECO:0000259" key="1">
    <source>
        <dbReference type="Pfam" id="PF13280"/>
    </source>
</evidence>
<dbReference type="Proteomes" id="UP000737113">
    <property type="component" value="Unassembled WGS sequence"/>
</dbReference>
<evidence type="ECO:0000259" key="3">
    <source>
        <dbReference type="Pfam" id="PF26109"/>
    </source>
</evidence>
<dbReference type="InterPro" id="IPR059019">
    <property type="entry name" value="WHD_CapW"/>
</dbReference>
<dbReference type="PANTHER" id="PTHR34580">
    <property type="match status" value="1"/>
</dbReference>
<protein>
    <submittedName>
        <fullName evidence="4">WYL domain-containing protein</fullName>
    </submittedName>
</protein>
<proteinExistence type="predicted"/>
<dbReference type="PANTHER" id="PTHR34580:SF3">
    <property type="entry name" value="PROTEIN PAFB"/>
    <property type="match status" value="1"/>
</dbReference>
<feature type="domain" description="DNA-binding transcriptional repressor CapW C-terminal dimerisation" evidence="2">
    <location>
        <begin position="203"/>
        <end position="272"/>
    </location>
</feature>